<dbReference type="PANTHER" id="PTHR43406">
    <property type="entry name" value="TRYPTOPHAN SYNTHASE, ALPHA CHAIN"/>
    <property type="match status" value="1"/>
</dbReference>
<dbReference type="Proteomes" id="UP000649345">
    <property type="component" value="Unassembled WGS sequence"/>
</dbReference>
<keyword evidence="4 9" id="KW-0028">Amino-acid biosynthesis</keyword>
<comment type="catalytic activity">
    <reaction evidence="8 9">
        <text>(1S,2R)-1-C-(indol-3-yl)glycerol 3-phosphate + L-serine = D-glyceraldehyde 3-phosphate + L-tryptophan + H2O</text>
        <dbReference type="Rhea" id="RHEA:10532"/>
        <dbReference type="ChEBI" id="CHEBI:15377"/>
        <dbReference type="ChEBI" id="CHEBI:33384"/>
        <dbReference type="ChEBI" id="CHEBI:57912"/>
        <dbReference type="ChEBI" id="CHEBI:58866"/>
        <dbReference type="ChEBI" id="CHEBI:59776"/>
        <dbReference type="EC" id="4.2.1.20"/>
    </reaction>
</comment>
<dbReference type="InterPro" id="IPR002028">
    <property type="entry name" value="Trp_synthase_suA"/>
</dbReference>
<evidence type="ECO:0000256" key="5">
    <source>
        <dbReference type="ARBA" id="ARBA00022822"/>
    </source>
</evidence>
<keyword evidence="5 9" id="KW-0822">Tryptophan biosynthesis</keyword>
<evidence type="ECO:0000256" key="3">
    <source>
        <dbReference type="ARBA" id="ARBA00011270"/>
    </source>
</evidence>
<evidence type="ECO:0000313" key="12">
    <source>
        <dbReference type="Proteomes" id="UP000649345"/>
    </source>
</evidence>
<dbReference type="FunFam" id="3.20.20.70:FF:000037">
    <property type="entry name" value="Tryptophan synthase alpha chain"/>
    <property type="match status" value="1"/>
</dbReference>
<dbReference type="CDD" id="cd04724">
    <property type="entry name" value="Tryptophan_synthase_alpha"/>
    <property type="match status" value="1"/>
</dbReference>
<dbReference type="InterPro" id="IPR011060">
    <property type="entry name" value="RibuloseP-bd_barrel"/>
</dbReference>
<accession>A0A923LEL0</accession>
<evidence type="ECO:0000256" key="10">
    <source>
        <dbReference type="RuleBase" id="RU003662"/>
    </source>
</evidence>
<evidence type="ECO:0000256" key="6">
    <source>
        <dbReference type="ARBA" id="ARBA00023141"/>
    </source>
</evidence>
<dbReference type="Gene3D" id="3.20.20.70">
    <property type="entry name" value="Aldolase class I"/>
    <property type="match status" value="1"/>
</dbReference>
<protein>
    <recommendedName>
        <fullName evidence="9">Tryptophan synthase alpha chain</fullName>
        <ecNumber evidence="9">4.2.1.20</ecNumber>
    </recommendedName>
</protein>
<keyword evidence="6 9" id="KW-0057">Aromatic amino acid biosynthesis</keyword>
<comment type="pathway">
    <text evidence="2 9">Amino-acid biosynthesis; L-tryptophan biosynthesis; L-tryptophan from chorismate: step 5/5.</text>
</comment>
<dbReference type="HAMAP" id="MF_00131">
    <property type="entry name" value="Trp_synth_alpha"/>
    <property type="match status" value="1"/>
</dbReference>
<evidence type="ECO:0000256" key="9">
    <source>
        <dbReference type="HAMAP-Rule" id="MF_00131"/>
    </source>
</evidence>
<evidence type="ECO:0000256" key="2">
    <source>
        <dbReference type="ARBA" id="ARBA00004733"/>
    </source>
</evidence>
<evidence type="ECO:0000256" key="7">
    <source>
        <dbReference type="ARBA" id="ARBA00023239"/>
    </source>
</evidence>
<feature type="active site" description="Proton acceptor" evidence="9">
    <location>
        <position position="56"/>
    </location>
</feature>
<dbReference type="AlphaFoldDB" id="A0A923LEL0"/>
<evidence type="ECO:0000256" key="4">
    <source>
        <dbReference type="ARBA" id="ARBA00022605"/>
    </source>
</evidence>
<organism evidence="11 12">
    <name type="scientific">Anaerosacchariphilus hominis</name>
    <dbReference type="NCBI Taxonomy" id="2763017"/>
    <lineage>
        <taxon>Bacteria</taxon>
        <taxon>Bacillati</taxon>
        <taxon>Bacillota</taxon>
        <taxon>Clostridia</taxon>
        <taxon>Lachnospirales</taxon>
        <taxon>Lachnospiraceae</taxon>
        <taxon>Anaerosacchariphilus</taxon>
    </lineage>
</organism>
<proteinExistence type="inferred from homology"/>
<dbReference type="NCBIfam" id="TIGR00262">
    <property type="entry name" value="trpA"/>
    <property type="match status" value="1"/>
</dbReference>
<evidence type="ECO:0000256" key="1">
    <source>
        <dbReference type="ARBA" id="ARBA00003365"/>
    </source>
</evidence>
<dbReference type="InterPro" id="IPR013785">
    <property type="entry name" value="Aldolase_TIM"/>
</dbReference>
<comment type="subunit">
    <text evidence="3 9">Tetramer of two alpha and two beta chains.</text>
</comment>
<evidence type="ECO:0000256" key="8">
    <source>
        <dbReference type="ARBA" id="ARBA00049047"/>
    </source>
</evidence>
<feature type="active site" description="Proton acceptor" evidence="9">
    <location>
        <position position="45"/>
    </location>
</feature>
<comment type="similarity">
    <text evidence="9 10">Belongs to the TrpA family.</text>
</comment>
<reference evidence="11" key="1">
    <citation type="submission" date="2020-08" db="EMBL/GenBank/DDBJ databases">
        <title>Genome public.</title>
        <authorList>
            <person name="Liu C."/>
            <person name="Sun Q."/>
        </authorList>
    </citation>
    <scope>NUCLEOTIDE SEQUENCE</scope>
    <source>
        <strain evidence="11">NSJ-68</strain>
    </source>
</reference>
<dbReference type="EC" id="4.2.1.20" evidence="9"/>
<dbReference type="GO" id="GO:0004834">
    <property type="term" value="F:tryptophan synthase activity"/>
    <property type="evidence" value="ECO:0007669"/>
    <property type="project" value="UniProtKB-UniRule"/>
</dbReference>
<keyword evidence="12" id="KW-1185">Reference proteome</keyword>
<dbReference type="RefSeq" id="WP_186872633.1">
    <property type="nucleotide sequence ID" value="NZ_JACOOR010000008.1"/>
</dbReference>
<comment type="function">
    <text evidence="1 9">The alpha subunit is responsible for the aldol cleavage of indoleglycerol phosphate to indole and glyceraldehyde 3-phosphate.</text>
</comment>
<dbReference type="SUPFAM" id="SSF51366">
    <property type="entry name" value="Ribulose-phoshate binding barrel"/>
    <property type="match status" value="1"/>
</dbReference>
<dbReference type="PANTHER" id="PTHR43406:SF1">
    <property type="entry name" value="TRYPTOPHAN SYNTHASE ALPHA CHAIN, CHLOROPLASTIC"/>
    <property type="match status" value="1"/>
</dbReference>
<evidence type="ECO:0000313" key="11">
    <source>
        <dbReference type="EMBL" id="MBC5660725.1"/>
    </source>
</evidence>
<dbReference type="GO" id="GO:0005829">
    <property type="term" value="C:cytosol"/>
    <property type="evidence" value="ECO:0007669"/>
    <property type="project" value="TreeGrafter"/>
</dbReference>
<keyword evidence="7 9" id="KW-0456">Lyase</keyword>
<sequence>MNKKISDAFANGKAFIPFITCGNPSLDITEQLVYACEEAGADLIELGIPFSDPTAEGPVIQAANMRALAGGATTDRIFAMVERIRQKTDIPMVFMTYANVVFSYGKGTEDFIRKAAEIGMNGLILPDVPFEEKEEFDIPCKKYGLDLISLIAPTSHERIKMIAKEANGFVYCVSSLGVTGTRTEITTDIGAMVKMVKEAKDVPCAVGFGISTPEQAKNMAAQSDGAIVGSAIVKLCAAYGAECVPKVKEYVKSMKDAVREN</sequence>
<name>A0A923LEL0_9FIRM</name>
<dbReference type="Pfam" id="PF00290">
    <property type="entry name" value="Trp_syntA"/>
    <property type="match status" value="1"/>
</dbReference>
<comment type="caution">
    <text evidence="11">The sequence shown here is derived from an EMBL/GenBank/DDBJ whole genome shotgun (WGS) entry which is preliminary data.</text>
</comment>
<gene>
    <name evidence="9" type="primary">trpA</name>
    <name evidence="11" type="ORF">H8S44_13240</name>
</gene>
<dbReference type="EMBL" id="JACOOR010000008">
    <property type="protein sequence ID" value="MBC5660725.1"/>
    <property type="molecule type" value="Genomic_DNA"/>
</dbReference>